<reference evidence="2" key="1">
    <citation type="submission" date="2012-11" db="EMBL/GenBank/DDBJ databases">
        <authorList>
            <person name="Lucero-Rivera Y.E."/>
            <person name="Tovar-Ramirez D."/>
        </authorList>
    </citation>
    <scope>NUCLEOTIDE SEQUENCE [LARGE SCALE GENOMIC DNA]</scope>
    <source>
        <strain evidence="2">Araruama</strain>
    </source>
</reference>
<feature type="non-terminal residue" evidence="1">
    <location>
        <position position="231"/>
    </location>
</feature>
<name>A0A1V1NQY3_9BACT</name>
<comment type="caution">
    <text evidence="1">The sequence shown here is derived from an EMBL/GenBank/DDBJ whole genome shotgun (WGS) entry which is preliminary data.</text>
</comment>
<sequence>PTDFNDKRSWTVMKAHADGAAFIGLDNVTISTENISVGLNQAEGTELVLDFKDQPLKVMTGLGSSLMLDFDGDLGEFLEARGFMHVSIGDFFMVEGVLAFQQYQREITLSDESMFMSDLFTLSAAGLNAFVGIGPADSPDAIGFTLNDVNLALAIMKHQNPDITKNWVSLRAHAGQAGFVGSDALNLTASDLTVLMNYVNEGDIVAHLEDDPIIINPEAPLPLDFHGETGA</sequence>
<dbReference type="Proteomes" id="UP000189670">
    <property type="component" value="Unassembled WGS sequence"/>
</dbReference>
<accession>A0A1V1NQY3</accession>
<dbReference type="AlphaFoldDB" id="A0A1V1NQY3"/>
<feature type="non-terminal residue" evidence="1">
    <location>
        <position position="1"/>
    </location>
</feature>
<dbReference type="EMBL" id="ATBP01003347">
    <property type="protein sequence ID" value="ETR64989.1"/>
    <property type="molecule type" value="Genomic_DNA"/>
</dbReference>
<proteinExistence type="predicted"/>
<protein>
    <submittedName>
        <fullName evidence="1">Uncharacterized protein</fullName>
    </submittedName>
</protein>
<gene>
    <name evidence="1" type="ORF">OMM_15000</name>
</gene>
<evidence type="ECO:0000313" key="2">
    <source>
        <dbReference type="Proteomes" id="UP000189670"/>
    </source>
</evidence>
<evidence type="ECO:0000313" key="1">
    <source>
        <dbReference type="EMBL" id="ETR64989.1"/>
    </source>
</evidence>
<organism evidence="1 2">
    <name type="scientific">Candidatus Magnetoglobus multicellularis str. Araruama</name>
    <dbReference type="NCBI Taxonomy" id="890399"/>
    <lineage>
        <taxon>Bacteria</taxon>
        <taxon>Pseudomonadati</taxon>
        <taxon>Thermodesulfobacteriota</taxon>
        <taxon>Desulfobacteria</taxon>
        <taxon>Desulfobacterales</taxon>
        <taxon>Desulfobacteraceae</taxon>
        <taxon>Candidatus Magnetoglobus</taxon>
    </lineage>
</organism>